<proteinExistence type="predicted"/>
<keyword evidence="2" id="KW-0472">Membrane</keyword>
<reference evidence="3" key="1">
    <citation type="submission" date="2021-01" db="UniProtKB">
        <authorList>
            <consortium name="EnsemblPlants"/>
        </authorList>
    </citation>
    <scope>IDENTIFICATION</scope>
</reference>
<protein>
    <submittedName>
        <fullName evidence="3">Uncharacterized protein</fullName>
    </submittedName>
</protein>
<keyword evidence="2" id="KW-0812">Transmembrane</keyword>
<evidence type="ECO:0000313" key="3">
    <source>
        <dbReference type="EnsemblPlants" id="Kaladp0062s0113.1.v1.1"/>
    </source>
</evidence>
<organism evidence="3 4">
    <name type="scientific">Kalanchoe fedtschenkoi</name>
    <name type="common">Lavender scallops</name>
    <name type="synonym">South American air plant</name>
    <dbReference type="NCBI Taxonomy" id="63787"/>
    <lineage>
        <taxon>Eukaryota</taxon>
        <taxon>Viridiplantae</taxon>
        <taxon>Streptophyta</taxon>
        <taxon>Embryophyta</taxon>
        <taxon>Tracheophyta</taxon>
        <taxon>Spermatophyta</taxon>
        <taxon>Magnoliopsida</taxon>
        <taxon>eudicotyledons</taxon>
        <taxon>Gunneridae</taxon>
        <taxon>Pentapetalae</taxon>
        <taxon>Saxifragales</taxon>
        <taxon>Crassulaceae</taxon>
        <taxon>Kalanchoe</taxon>
    </lineage>
</organism>
<dbReference type="OMA" id="ETIGEQN"/>
<evidence type="ECO:0000256" key="1">
    <source>
        <dbReference type="SAM" id="MobiDB-lite"/>
    </source>
</evidence>
<sequence>MPTFTAIALDRLLEPGATRSKFYADPAHLKNTKEVTVRSEKQNGSMNGTVTKKVVQKKHHWTQISPALYTTPEATPVPDTPSSFPPSPYLINHKRRGASLSRRSSKETLGEESQIQSARVADVDTESDLSKVEKDVLVPDALPVLKENASDFSNEKYENVANEAVGENNSQSIMMLSPARDGDSTNFFEPRDSLSYCSYSDGEDSPGLDSSLKFASSAGEFYDAPEELSSDNGTPQSWQPPPRDFESELCEMKLALLAEIEQRKQAEDALQHVRCQWLKLREQLSSVGITLPTDFPLYTEADPGSSSDVCEQINVARYVSEAVGRGIAKAEAEKEMEAQLELKIFEISRLNDRLHYYEAVNQEMSQRNQEIIESARRLRQQRKWRRRWVWGSVATAITLGSAALALSYLPAGKGSFASYYEEIPKESKNSGN</sequence>
<name>A0A7N0UE72_KALFE</name>
<feature type="transmembrane region" description="Helical" evidence="2">
    <location>
        <begin position="388"/>
        <end position="409"/>
    </location>
</feature>
<dbReference type="Proteomes" id="UP000594263">
    <property type="component" value="Unplaced"/>
</dbReference>
<dbReference type="PANTHER" id="PTHR35490:SF2">
    <property type="entry name" value="BACTERIOPHAGE N4 ADSORPTION B PROTEIN"/>
    <property type="match status" value="1"/>
</dbReference>
<dbReference type="Gramene" id="Kaladp0062s0113.1.v1.1">
    <property type="protein sequence ID" value="Kaladp0062s0113.1.v1.1"/>
    <property type="gene ID" value="Kaladp0062s0113.v1.1"/>
</dbReference>
<keyword evidence="2" id="KW-1133">Transmembrane helix</keyword>
<accession>A0A7N0UE72</accession>
<dbReference type="PANTHER" id="PTHR35490">
    <property type="entry name" value="BACTERIOPHAGE N4 ADSORPTION B PROTEIN"/>
    <property type="match status" value="1"/>
</dbReference>
<keyword evidence="4" id="KW-1185">Reference proteome</keyword>
<evidence type="ECO:0000256" key="2">
    <source>
        <dbReference type="SAM" id="Phobius"/>
    </source>
</evidence>
<dbReference type="EnsemblPlants" id="Kaladp0062s0113.1.v1.1">
    <property type="protein sequence ID" value="Kaladp0062s0113.1.v1.1"/>
    <property type="gene ID" value="Kaladp0062s0113.v1.1"/>
</dbReference>
<feature type="region of interest" description="Disordered" evidence="1">
    <location>
        <begin position="70"/>
        <end position="122"/>
    </location>
</feature>
<evidence type="ECO:0000313" key="4">
    <source>
        <dbReference type="Proteomes" id="UP000594263"/>
    </source>
</evidence>
<dbReference type="AlphaFoldDB" id="A0A7N0UE72"/>
<feature type="region of interest" description="Disordered" evidence="1">
    <location>
        <begin position="224"/>
        <end position="243"/>
    </location>
</feature>